<evidence type="ECO:0000256" key="1">
    <source>
        <dbReference type="SAM" id="MobiDB-lite"/>
    </source>
</evidence>
<feature type="compositionally biased region" description="Low complexity" evidence="1">
    <location>
        <begin position="167"/>
        <end position="201"/>
    </location>
</feature>
<evidence type="ECO:0000256" key="2">
    <source>
        <dbReference type="SAM" id="Phobius"/>
    </source>
</evidence>
<dbReference type="EMBL" id="KZ084088">
    <property type="protein sequence ID" value="OSD07549.1"/>
    <property type="molecule type" value="Genomic_DNA"/>
</dbReference>
<feature type="compositionally biased region" description="Polar residues" evidence="1">
    <location>
        <begin position="202"/>
        <end position="212"/>
    </location>
</feature>
<gene>
    <name evidence="4" type="ORF">PYCCODRAFT_1430803</name>
</gene>
<feature type="region of interest" description="Disordered" evidence="1">
    <location>
        <begin position="167"/>
        <end position="212"/>
    </location>
</feature>
<keyword evidence="2" id="KW-0472">Membrane</keyword>
<feature type="transmembrane region" description="Helical" evidence="2">
    <location>
        <begin position="211"/>
        <end position="232"/>
    </location>
</feature>
<evidence type="ECO:0000313" key="5">
    <source>
        <dbReference type="Proteomes" id="UP000193067"/>
    </source>
</evidence>
<dbReference type="Proteomes" id="UP000193067">
    <property type="component" value="Unassembled WGS sequence"/>
</dbReference>
<dbReference type="AlphaFoldDB" id="A0A1Y2J2C2"/>
<keyword evidence="5" id="KW-1185">Reference proteome</keyword>
<dbReference type="OrthoDB" id="2754711at2759"/>
<evidence type="ECO:0000256" key="3">
    <source>
        <dbReference type="SAM" id="SignalP"/>
    </source>
</evidence>
<feature type="chain" id="PRO_5013254496" description="Ser-Thr-rich glycosyl-phosphatidyl-inositol-anchored membrane family-domain-containing protein" evidence="3">
    <location>
        <begin position="21"/>
        <end position="233"/>
    </location>
</feature>
<evidence type="ECO:0000313" key="4">
    <source>
        <dbReference type="EMBL" id="OSD07549.1"/>
    </source>
</evidence>
<name>A0A1Y2J2C2_TRAC3</name>
<organism evidence="4 5">
    <name type="scientific">Trametes coccinea (strain BRFM310)</name>
    <name type="common">Pycnoporus coccineus</name>
    <dbReference type="NCBI Taxonomy" id="1353009"/>
    <lineage>
        <taxon>Eukaryota</taxon>
        <taxon>Fungi</taxon>
        <taxon>Dikarya</taxon>
        <taxon>Basidiomycota</taxon>
        <taxon>Agaricomycotina</taxon>
        <taxon>Agaricomycetes</taxon>
        <taxon>Polyporales</taxon>
        <taxon>Polyporaceae</taxon>
        <taxon>Trametes</taxon>
    </lineage>
</organism>
<feature type="signal peptide" evidence="3">
    <location>
        <begin position="1"/>
        <end position="20"/>
    </location>
</feature>
<keyword evidence="3" id="KW-0732">Signal</keyword>
<keyword evidence="2" id="KW-1133">Transmembrane helix</keyword>
<protein>
    <recommendedName>
        <fullName evidence="6">Ser-Thr-rich glycosyl-phosphatidyl-inositol-anchored membrane family-domain-containing protein</fullName>
    </recommendedName>
</protein>
<reference evidence="4 5" key="1">
    <citation type="journal article" date="2015" name="Biotechnol. Biofuels">
        <title>Enhanced degradation of softwood versus hardwood by the white-rot fungus Pycnoporus coccineus.</title>
        <authorList>
            <person name="Couturier M."/>
            <person name="Navarro D."/>
            <person name="Chevret D."/>
            <person name="Henrissat B."/>
            <person name="Piumi F."/>
            <person name="Ruiz-Duenas F.J."/>
            <person name="Martinez A.T."/>
            <person name="Grigoriev I.V."/>
            <person name="Riley R."/>
            <person name="Lipzen A."/>
            <person name="Berrin J.G."/>
            <person name="Master E.R."/>
            <person name="Rosso M.N."/>
        </authorList>
    </citation>
    <scope>NUCLEOTIDE SEQUENCE [LARGE SCALE GENOMIC DNA]</scope>
    <source>
        <strain evidence="4 5">BRFM310</strain>
    </source>
</reference>
<proteinExistence type="predicted"/>
<evidence type="ECO:0008006" key="6">
    <source>
        <dbReference type="Google" id="ProtNLM"/>
    </source>
</evidence>
<keyword evidence="2" id="KW-0812">Transmembrane</keyword>
<sequence>MVMVLFRYLVLLWATVYAWSFRIPRATVSPTIISPSGLSQWTLGSVQTVEWVSDEDLTGLNGTVYMGYIQKDGNPFLWKDQPLAESFALADLAVNVRCPLNLPLGSHYVIALSINGDDSDISGVFSVNDFSTTGTADFSATPSALSTVGNVPSATITRTSVVGVIGTSGSSSSSDQSTQSTPTTSSPVSSATQSTSSGSARPTTTNEPNSASASLTANMGIVAMVMGAFWFLF</sequence>
<accession>A0A1Y2J2C2</accession>
<dbReference type="STRING" id="1353009.A0A1Y2J2C2"/>